<evidence type="ECO:0000256" key="4">
    <source>
        <dbReference type="ARBA" id="ARBA00022824"/>
    </source>
</evidence>
<comment type="caution">
    <text evidence="9">The sequence shown here is derived from an EMBL/GenBank/DDBJ whole genome shotgun (WGS) entry which is preliminary data.</text>
</comment>
<dbReference type="Proteomes" id="UP000053958">
    <property type="component" value="Unassembled WGS sequence"/>
</dbReference>
<evidence type="ECO:0000313" key="10">
    <source>
        <dbReference type="Proteomes" id="UP000053958"/>
    </source>
</evidence>
<comment type="similarity">
    <text evidence="2 7">Belongs to the derlin family.</text>
</comment>
<keyword evidence="5 7" id="KW-1133">Transmembrane helix</keyword>
<dbReference type="AlphaFoldDB" id="A0A0F4YW44"/>
<feature type="compositionally biased region" description="Low complexity" evidence="8">
    <location>
        <begin position="272"/>
        <end position="295"/>
    </location>
</feature>
<evidence type="ECO:0000256" key="2">
    <source>
        <dbReference type="ARBA" id="ARBA00008917"/>
    </source>
</evidence>
<evidence type="ECO:0000256" key="3">
    <source>
        <dbReference type="ARBA" id="ARBA00022692"/>
    </source>
</evidence>
<accession>A0A0F4YW44</accession>
<comment type="subcellular location">
    <subcellularLocation>
        <location evidence="1 7">Endoplasmic reticulum membrane</location>
        <topology evidence="1 7">Multi-pass membrane protein</topology>
    </subcellularLocation>
</comment>
<dbReference type="GO" id="GO:0006950">
    <property type="term" value="P:response to stress"/>
    <property type="evidence" value="ECO:0007669"/>
    <property type="project" value="UniProtKB-ARBA"/>
</dbReference>
<dbReference type="EMBL" id="LASV01000165">
    <property type="protein sequence ID" value="KKA21843.1"/>
    <property type="molecule type" value="Genomic_DNA"/>
</dbReference>
<gene>
    <name evidence="9" type="ORF">T310_4116</name>
</gene>
<keyword evidence="3 7" id="KW-0812">Transmembrane</keyword>
<dbReference type="InterPro" id="IPR035952">
    <property type="entry name" value="Rhomboid-like_sf"/>
</dbReference>
<feature type="transmembrane region" description="Helical" evidence="7">
    <location>
        <begin position="197"/>
        <end position="215"/>
    </location>
</feature>
<keyword evidence="10" id="KW-1185">Reference proteome</keyword>
<organism evidence="9 10">
    <name type="scientific">Rasamsonia emersonii (strain ATCC 16479 / CBS 393.64 / IMI 116815)</name>
    <dbReference type="NCBI Taxonomy" id="1408163"/>
    <lineage>
        <taxon>Eukaryota</taxon>
        <taxon>Fungi</taxon>
        <taxon>Dikarya</taxon>
        <taxon>Ascomycota</taxon>
        <taxon>Pezizomycotina</taxon>
        <taxon>Eurotiomycetes</taxon>
        <taxon>Eurotiomycetidae</taxon>
        <taxon>Eurotiales</taxon>
        <taxon>Trichocomaceae</taxon>
        <taxon>Rasamsonia</taxon>
    </lineage>
</organism>
<dbReference type="SUPFAM" id="SSF144091">
    <property type="entry name" value="Rhomboid-like"/>
    <property type="match status" value="1"/>
</dbReference>
<dbReference type="GO" id="GO:0005789">
    <property type="term" value="C:endoplasmic reticulum membrane"/>
    <property type="evidence" value="ECO:0007669"/>
    <property type="project" value="UniProtKB-SubCell"/>
</dbReference>
<dbReference type="Pfam" id="PF04511">
    <property type="entry name" value="DER1"/>
    <property type="match status" value="2"/>
</dbReference>
<name>A0A0F4YW44_RASE3</name>
<protein>
    <recommendedName>
        <fullName evidence="7">Derlin</fullName>
    </recommendedName>
</protein>
<feature type="transmembrane region" description="Helical" evidence="7">
    <location>
        <begin position="14"/>
        <end position="37"/>
    </location>
</feature>
<dbReference type="InterPro" id="IPR007599">
    <property type="entry name" value="DER1"/>
</dbReference>
<evidence type="ECO:0000256" key="7">
    <source>
        <dbReference type="RuleBase" id="RU363059"/>
    </source>
</evidence>
<feature type="region of interest" description="Disordered" evidence="8">
    <location>
        <begin position="266"/>
        <end position="303"/>
    </location>
</feature>
<keyword evidence="6 7" id="KW-0472">Membrane</keyword>
<evidence type="ECO:0000256" key="8">
    <source>
        <dbReference type="SAM" id="MobiDB-lite"/>
    </source>
</evidence>
<reference evidence="9 10" key="1">
    <citation type="submission" date="2015-04" db="EMBL/GenBank/DDBJ databases">
        <authorList>
            <person name="Heijne W.H."/>
            <person name="Fedorova N.D."/>
            <person name="Nierman W.C."/>
            <person name="Vollebregt A.W."/>
            <person name="Zhao Z."/>
            <person name="Wu L."/>
            <person name="Kumar M."/>
            <person name="Stam H."/>
            <person name="van den Berg M.A."/>
            <person name="Pel H.J."/>
        </authorList>
    </citation>
    <scope>NUCLEOTIDE SEQUENCE [LARGE SCALE GENOMIC DNA]</scope>
    <source>
        <strain evidence="9 10">CBS 393.64</strain>
    </source>
</reference>
<proteinExistence type="inferred from homology"/>
<feature type="transmembrane region" description="Helical" evidence="7">
    <location>
        <begin position="154"/>
        <end position="177"/>
    </location>
</feature>
<keyword evidence="4 7" id="KW-0256">Endoplasmic reticulum</keyword>
<feature type="transmembrane region" description="Helical" evidence="7">
    <location>
        <begin position="49"/>
        <end position="72"/>
    </location>
</feature>
<evidence type="ECO:0000313" key="9">
    <source>
        <dbReference type="EMBL" id="KKA21843.1"/>
    </source>
</evidence>
<dbReference type="OrthoDB" id="19102at2759"/>
<dbReference type="RefSeq" id="XP_013328455.1">
    <property type="nucleotide sequence ID" value="XM_013473001.1"/>
</dbReference>
<dbReference type="GeneID" id="25316465"/>
<dbReference type="STRING" id="1408163.A0A0F4YW44"/>
<sequence length="303" mass="33650">MDAFWSAPPVSRTLTALTFVQSALVYGGLLSGYRIIFSLDSILKFPPELWRLATPFFLTGPQLNFLFDLYFIYTYASALETGSPRFILPGDFFVYVLFVGTVIMVSSSIRYASSATKAHAMSSHYTFEVDKKRNKEFASPIYVNPRSCTNSTKLTAGCLLGRLIFTSALILAFIYTWAQDNRGRKVMFFVIQIPAEWLPFAMLAVTLVMHGWGSVMSQGTGILAAHLYDFLTRIYPTFGGGRNYITTPAFIQRIFDGHRATSRTYGTAYRPGQQSTQGSSSGWSSSFGSSWSSRGPGRRLGGD</sequence>
<evidence type="ECO:0000256" key="5">
    <source>
        <dbReference type="ARBA" id="ARBA00022989"/>
    </source>
</evidence>
<dbReference type="PANTHER" id="PTHR11009">
    <property type="entry name" value="DER1-LIKE PROTEIN, DERLIN"/>
    <property type="match status" value="1"/>
</dbReference>
<comment type="function">
    <text evidence="7">May be involved in the degradation of misfolded endoplasmic reticulum (ER) luminal proteins.</text>
</comment>
<evidence type="ECO:0000256" key="1">
    <source>
        <dbReference type="ARBA" id="ARBA00004477"/>
    </source>
</evidence>
<evidence type="ECO:0000256" key="6">
    <source>
        <dbReference type="ARBA" id="ARBA00023136"/>
    </source>
</evidence>
<feature type="transmembrane region" description="Helical" evidence="7">
    <location>
        <begin position="92"/>
        <end position="112"/>
    </location>
</feature>